<reference evidence="2 3" key="1">
    <citation type="journal article" date="2015" name="Genome Announc.">
        <title>Complete genome sequence of Vibrio alginolyticus ATCC 17749.</title>
        <authorList>
            <person name="Liu X.F."/>
            <person name="Cao Y."/>
            <person name="Zhang H.L."/>
            <person name="Chen Y.J."/>
            <person name="Hu C.J."/>
        </authorList>
    </citation>
    <scope>NUCLEOTIDE SEQUENCE [LARGE SCALE GENOMIC DNA]</scope>
    <source>
        <strain evidence="3">ATCC 17749 / DSM 2171 / NBRC 15630 / NCIMB 1903 / NCTC 12160 / XII-53</strain>
    </source>
</reference>
<name>A0A2I3CS32_VIBAX</name>
<protein>
    <submittedName>
        <fullName evidence="2">Uncharacterized protein</fullName>
    </submittedName>
</protein>
<feature type="transmembrane region" description="Helical" evidence="1">
    <location>
        <begin position="15"/>
        <end position="37"/>
    </location>
</feature>
<dbReference type="KEGG" id="vag:N646_4544"/>
<organism evidence="2 3">
    <name type="scientific">Vibrio alginolyticus (strain ATCC 17749 / DSM 2171 / NBRC 15630 / NCIMB 1903 / NCTC 12160 / XII-53)</name>
    <dbReference type="NCBI Taxonomy" id="1219076"/>
    <lineage>
        <taxon>Bacteria</taxon>
        <taxon>Pseudomonadati</taxon>
        <taxon>Pseudomonadota</taxon>
        <taxon>Gammaproteobacteria</taxon>
        <taxon>Vibrionales</taxon>
        <taxon>Vibrionaceae</taxon>
        <taxon>Vibrio</taxon>
    </lineage>
</organism>
<sequence length="42" mass="4916">MCAWTSKARSKFLQAYPFTIVQGLLVTVLFALTKYLYQHFET</sequence>
<dbReference type="HOGENOM" id="CLU_3259481_0_0_6"/>
<dbReference type="Proteomes" id="UP000016714">
    <property type="component" value="Chromosome 2"/>
</dbReference>
<keyword evidence="1" id="KW-1133">Transmembrane helix</keyword>
<keyword evidence="1" id="KW-0472">Membrane</keyword>
<evidence type="ECO:0000256" key="1">
    <source>
        <dbReference type="SAM" id="Phobius"/>
    </source>
</evidence>
<proteinExistence type="predicted"/>
<dbReference type="EMBL" id="CP006719">
    <property type="protein sequence ID" value="AGV20353.1"/>
    <property type="molecule type" value="Genomic_DNA"/>
</dbReference>
<accession>A0A2I3CS32</accession>
<keyword evidence="1" id="KW-0812">Transmembrane</keyword>
<evidence type="ECO:0000313" key="2">
    <source>
        <dbReference type="EMBL" id="AGV20353.1"/>
    </source>
</evidence>
<gene>
    <name evidence="2" type="ORF">N646_4544</name>
</gene>
<dbReference type="AlphaFoldDB" id="A0A2I3CS32"/>
<evidence type="ECO:0000313" key="3">
    <source>
        <dbReference type="Proteomes" id="UP000016714"/>
    </source>
</evidence>